<keyword evidence="4" id="KW-0328">Glycosyltransferase</keyword>
<evidence type="ECO:0000256" key="18">
    <source>
        <dbReference type="SAM" id="Phobius"/>
    </source>
</evidence>
<dbReference type="GO" id="GO:0004100">
    <property type="term" value="F:chitin synthase activity"/>
    <property type="evidence" value="ECO:0007669"/>
    <property type="project" value="UniProtKB-EC"/>
</dbReference>
<evidence type="ECO:0000313" key="22">
    <source>
        <dbReference type="EMBL" id="KAK1926353.1"/>
    </source>
</evidence>
<keyword evidence="23" id="KW-1185">Reference proteome</keyword>
<dbReference type="Gene3D" id="3.40.850.10">
    <property type="entry name" value="Kinesin motor domain"/>
    <property type="match status" value="1"/>
</dbReference>
<feature type="transmembrane region" description="Helical" evidence="18">
    <location>
        <begin position="1619"/>
        <end position="1640"/>
    </location>
</feature>
<dbReference type="Pfam" id="PF08766">
    <property type="entry name" value="DEK_C"/>
    <property type="match status" value="1"/>
</dbReference>
<feature type="transmembrane region" description="Helical" evidence="18">
    <location>
        <begin position="1674"/>
        <end position="1697"/>
    </location>
</feature>
<evidence type="ECO:0000256" key="3">
    <source>
        <dbReference type="ARBA" id="ARBA00022475"/>
    </source>
</evidence>
<feature type="transmembrane region" description="Helical" evidence="18">
    <location>
        <begin position="1221"/>
        <end position="1243"/>
    </location>
</feature>
<dbReference type="InterPro" id="IPR001609">
    <property type="entry name" value="Myosin_head_motor_dom-like"/>
</dbReference>
<dbReference type="Gene3D" id="1.20.58.530">
    <property type="match status" value="1"/>
</dbReference>
<feature type="region of interest" description="Actin-binding" evidence="16">
    <location>
        <begin position="652"/>
        <end position="674"/>
    </location>
</feature>
<evidence type="ECO:0000256" key="16">
    <source>
        <dbReference type="PROSITE-ProRule" id="PRU00782"/>
    </source>
</evidence>
<dbReference type="SUPFAM" id="SSF53448">
    <property type="entry name" value="Nucleotide-diphospho-sugar transferases"/>
    <property type="match status" value="1"/>
</dbReference>
<dbReference type="EC" id="2.4.1.16" evidence="2"/>
<evidence type="ECO:0000259" key="20">
    <source>
        <dbReference type="PROSITE" id="PS51456"/>
    </source>
</evidence>
<proteinExistence type="inferred from homology"/>
<dbReference type="CDD" id="cd14879">
    <property type="entry name" value="MYSc_Myo17"/>
    <property type="match status" value="1"/>
</dbReference>
<evidence type="ECO:0000259" key="21">
    <source>
        <dbReference type="PROSITE" id="PS51998"/>
    </source>
</evidence>
<evidence type="ECO:0000256" key="9">
    <source>
        <dbReference type="ARBA" id="ARBA00022989"/>
    </source>
</evidence>
<feature type="region of interest" description="Disordered" evidence="17">
    <location>
        <begin position="796"/>
        <end position="819"/>
    </location>
</feature>
<evidence type="ECO:0000256" key="2">
    <source>
        <dbReference type="ARBA" id="ARBA00012543"/>
    </source>
</evidence>
<evidence type="ECO:0000256" key="4">
    <source>
        <dbReference type="ARBA" id="ARBA00022676"/>
    </source>
</evidence>
<feature type="region of interest" description="Disordered" evidence="17">
    <location>
        <begin position="1990"/>
        <end position="2094"/>
    </location>
</feature>
<dbReference type="GO" id="GO:0030428">
    <property type="term" value="C:cell septum"/>
    <property type="evidence" value="ECO:0007669"/>
    <property type="project" value="TreeGrafter"/>
</dbReference>
<keyword evidence="8 16" id="KW-0067">ATP-binding</keyword>
<evidence type="ECO:0000256" key="14">
    <source>
        <dbReference type="ARBA" id="ARBA00023203"/>
    </source>
</evidence>
<keyword evidence="11 18" id="KW-0472">Membrane</keyword>
<feature type="transmembrane region" description="Helical" evidence="18">
    <location>
        <begin position="917"/>
        <end position="936"/>
    </location>
</feature>
<reference evidence="22" key="1">
    <citation type="submission" date="2023-02" db="EMBL/GenBank/DDBJ databases">
        <title>Identification and recombinant expression of a fungal hydrolase from Papiliotrema laurentii that hydrolyzes apple cutin and clears colloidal polyester polyurethane.</title>
        <authorList>
            <consortium name="DOE Joint Genome Institute"/>
            <person name="Roman V.A."/>
            <person name="Bojanowski C."/>
            <person name="Crable B.R."/>
            <person name="Wagner D.N."/>
            <person name="Hung C.S."/>
            <person name="Nadeau L.J."/>
            <person name="Schratz L."/>
            <person name="Haridas S."/>
            <person name="Pangilinan J."/>
            <person name="Lipzen A."/>
            <person name="Na H."/>
            <person name="Yan M."/>
            <person name="Ng V."/>
            <person name="Grigoriev I.V."/>
            <person name="Spatafora J.W."/>
            <person name="Barlow D."/>
            <person name="Biffinger J."/>
            <person name="Kelley-Loughnane N."/>
            <person name="Varaljay V.A."/>
            <person name="Crookes-Goodson W.J."/>
        </authorList>
    </citation>
    <scope>NUCLEOTIDE SEQUENCE</scope>
    <source>
        <strain evidence="22">5307AH</strain>
    </source>
</reference>
<name>A0AAD9FUH8_PAPLA</name>
<evidence type="ECO:0000256" key="11">
    <source>
        <dbReference type="ARBA" id="ARBA00023136"/>
    </source>
</evidence>
<dbReference type="InterPro" id="IPR014876">
    <property type="entry name" value="DEK_C"/>
</dbReference>
<evidence type="ECO:0000256" key="17">
    <source>
        <dbReference type="SAM" id="MobiDB-lite"/>
    </source>
</evidence>
<evidence type="ECO:0000313" key="23">
    <source>
        <dbReference type="Proteomes" id="UP001182556"/>
    </source>
</evidence>
<feature type="compositionally biased region" description="Basic and acidic residues" evidence="17">
    <location>
        <begin position="2015"/>
        <end position="2027"/>
    </location>
</feature>
<keyword evidence="12 16" id="KW-0505">Motor protein</keyword>
<dbReference type="Gene3D" id="1.20.120.720">
    <property type="entry name" value="Myosin VI head, motor domain, U50 subdomain"/>
    <property type="match status" value="1"/>
</dbReference>
<dbReference type="InterPro" id="IPR027417">
    <property type="entry name" value="P-loop_NTPase"/>
</dbReference>
<dbReference type="SUPFAM" id="SSF52540">
    <property type="entry name" value="P-loop containing nucleoside triphosphate hydrolases"/>
    <property type="match status" value="1"/>
</dbReference>
<evidence type="ECO:0000256" key="15">
    <source>
        <dbReference type="ARBA" id="ARBA00048014"/>
    </source>
</evidence>
<dbReference type="InterPro" id="IPR036037">
    <property type="entry name" value="MYSc_Myo17"/>
</dbReference>
<feature type="region of interest" description="Disordered" evidence="17">
    <location>
        <begin position="597"/>
        <end position="632"/>
    </location>
</feature>
<organism evidence="22 23">
    <name type="scientific">Papiliotrema laurentii</name>
    <name type="common">Cryptococcus laurentii</name>
    <dbReference type="NCBI Taxonomy" id="5418"/>
    <lineage>
        <taxon>Eukaryota</taxon>
        <taxon>Fungi</taxon>
        <taxon>Dikarya</taxon>
        <taxon>Basidiomycota</taxon>
        <taxon>Agaricomycotina</taxon>
        <taxon>Tremellomycetes</taxon>
        <taxon>Tremellales</taxon>
        <taxon>Rhynchogastremaceae</taxon>
        <taxon>Papiliotrema</taxon>
    </lineage>
</organism>
<keyword evidence="14 16" id="KW-0009">Actin-binding</keyword>
<dbReference type="PRINTS" id="PR00193">
    <property type="entry name" value="MYOSINHEAVY"/>
</dbReference>
<feature type="region of interest" description="Disordered" evidence="17">
    <location>
        <begin position="859"/>
        <end position="881"/>
    </location>
</feature>
<dbReference type="PROSITE" id="PS50255">
    <property type="entry name" value="CYTOCHROME_B5_2"/>
    <property type="match status" value="1"/>
</dbReference>
<feature type="region of interest" description="Disordered" evidence="17">
    <location>
        <begin position="1767"/>
        <end position="1835"/>
    </location>
</feature>
<dbReference type="GO" id="GO:0003779">
    <property type="term" value="F:actin binding"/>
    <property type="evidence" value="ECO:0007669"/>
    <property type="project" value="UniProtKB-KW"/>
</dbReference>
<keyword evidence="5" id="KW-0808">Transferase</keyword>
<comment type="similarity">
    <text evidence="16">Belongs to the TRAFAC class myosin-kinesin ATPase superfamily. Myosin family.</text>
</comment>
<evidence type="ECO:0000256" key="1">
    <source>
        <dbReference type="ARBA" id="ARBA00004651"/>
    </source>
</evidence>
<keyword evidence="6 18" id="KW-0812">Transmembrane</keyword>
<dbReference type="FunFam" id="1.10.10.820:FF:000001">
    <property type="entry name" value="Myosin heavy chain"/>
    <property type="match status" value="1"/>
</dbReference>
<feature type="compositionally biased region" description="Low complexity" evidence="17">
    <location>
        <begin position="2082"/>
        <end position="2094"/>
    </location>
</feature>
<dbReference type="InterPro" id="IPR036400">
    <property type="entry name" value="Cyt_B5-like_heme/steroid_sf"/>
</dbReference>
<dbReference type="Proteomes" id="UP001182556">
    <property type="component" value="Unassembled WGS sequence"/>
</dbReference>
<dbReference type="Pfam" id="PF00173">
    <property type="entry name" value="Cyt-b5"/>
    <property type="match status" value="1"/>
</dbReference>
<keyword evidence="9 18" id="KW-1133">Transmembrane helix</keyword>
<protein>
    <recommendedName>
        <fullName evidence="2">chitin synthase</fullName>
        <ecNumber evidence="2">2.4.1.16</ecNumber>
    </recommendedName>
</protein>
<dbReference type="InterPro" id="IPR036961">
    <property type="entry name" value="Kinesin_motor_dom_sf"/>
</dbReference>
<keyword evidence="7 16" id="KW-0547">Nucleotide-binding</keyword>
<dbReference type="CDD" id="cd04190">
    <property type="entry name" value="Chitin_synth_C"/>
    <property type="match status" value="1"/>
</dbReference>
<evidence type="ECO:0000256" key="7">
    <source>
        <dbReference type="ARBA" id="ARBA00022741"/>
    </source>
</evidence>
<gene>
    <name evidence="22" type="ORF">DB88DRAFT_534285</name>
</gene>
<feature type="compositionally biased region" description="Polar residues" evidence="17">
    <location>
        <begin position="1777"/>
        <end position="1787"/>
    </location>
</feature>
<evidence type="ECO:0000256" key="5">
    <source>
        <dbReference type="ARBA" id="ARBA00022679"/>
    </source>
</evidence>
<dbReference type="SUPFAM" id="SSF109715">
    <property type="entry name" value="DEK C-terminal domain"/>
    <property type="match status" value="1"/>
</dbReference>
<dbReference type="GO" id="GO:0005886">
    <property type="term" value="C:plasma membrane"/>
    <property type="evidence" value="ECO:0007669"/>
    <property type="project" value="UniProtKB-SubCell"/>
</dbReference>
<dbReference type="Pfam" id="PF00063">
    <property type="entry name" value="Myosin_head"/>
    <property type="match status" value="1"/>
</dbReference>
<dbReference type="GO" id="GO:0031505">
    <property type="term" value="P:fungal-type cell wall organization"/>
    <property type="evidence" value="ECO:0007669"/>
    <property type="project" value="TreeGrafter"/>
</dbReference>
<dbReference type="InterPro" id="IPR029044">
    <property type="entry name" value="Nucleotide-diphossugar_trans"/>
</dbReference>
<keyword evidence="3" id="KW-1003">Cell membrane</keyword>
<evidence type="ECO:0000256" key="6">
    <source>
        <dbReference type="ARBA" id="ARBA00022692"/>
    </source>
</evidence>
<dbReference type="PROSITE" id="PS51456">
    <property type="entry name" value="MYOSIN_MOTOR"/>
    <property type="match status" value="1"/>
</dbReference>
<evidence type="ECO:0000259" key="19">
    <source>
        <dbReference type="PROSITE" id="PS50255"/>
    </source>
</evidence>
<dbReference type="GO" id="GO:0016459">
    <property type="term" value="C:myosin complex"/>
    <property type="evidence" value="ECO:0007669"/>
    <property type="project" value="UniProtKB-KW"/>
</dbReference>
<dbReference type="GO" id="GO:0003774">
    <property type="term" value="F:cytoskeletal motor activity"/>
    <property type="evidence" value="ECO:0007669"/>
    <property type="project" value="UniProtKB-UniRule"/>
</dbReference>
<evidence type="ECO:0000256" key="13">
    <source>
        <dbReference type="ARBA" id="ARBA00023180"/>
    </source>
</evidence>
<dbReference type="PANTHER" id="PTHR22914:SF45">
    <property type="entry name" value="CHITIN SYNTHASE"/>
    <property type="match status" value="1"/>
</dbReference>
<evidence type="ECO:0000256" key="12">
    <source>
        <dbReference type="ARBA" id="ARBA00023175"/>
    </source>
</evidence>
<comment type="subcellular location">
    <subcellularLocation>
        <location evidence="1">Cell membrane</location>
        <topology evidence="1">Multi-pass membrane protein</topology>
    </subcellularLocation>
</comment>
<evidence type="ECO:0000256" key="10">
    <source>
        <dbReference type="ARBA" id="ARBA00023123"/>
    </source>
</evidence>
<evidence type="ECO:0000256" key="8">
    <source>
        <dbReference type="ARBA" id="ARBA00022840"/>
    </source>
</evidence>
<dbReference type="PROSITE" id="PS51998">
    <property type="entry name" value="DEK_C"/>
    <property type="match status" value="1"/>
</dbReference>
<dbReference type="GO" id="GO:0005524">
    <property type="term" value="F:ATP binding"/>
    <property type="evidence" value="ECO:0007669"/>
    <property type="project" value="UniProtKB-UniRule"/>
</dbReference>
<dbReference type="SMART" id="SM00242">
    <property type="entry name" value="MYSc"/>
    <property type="match status" value="1"/>
</dbReference>
<feature type="domain" description="DEK-C" evidence="21">
    <location>
        <begin position="1928"/>
        <end position="1983"/>
    </location>
</feature>
<feature type="domain" description="Myosin motor" evidence="20">
    <location>
        <begin position="15"/>
        <end position="774"/>
    </location>
</feature>
<accession>A0AAD9FUH8</accession>
<dbReference type="Gene3D" id="3.10.120.10">
    <property type="entry name" value="Cytochrome b5-like heme/steroid binding domain"/>
    <property type="match status" value="1"/>
</dbReference>
<feature type="transmembrane region" description="Helical" evidence="18">
    <location>
        <begin position="1646"/>
        <end position="1667"/>
    </location>
</feature>
<keyword evidence="13" id="KW-0325">Glycoprotein</keyword>
<comment type="caution">
    <text evidence="22">The sequence shown here is derived from an EMBL/GenBank/DDBJ whole genome shotgun (WGS) entry which is preliminary data.</text>
</comment>
<dbReference type="Gene3D" id="1.10.10.60">
    <property type="entry name" value="Homeodomain-like"/>
    <property type="match status" value="1"/>
</dbReference>
<keyword evidence="10 16" id="KW-0518">Myosin</keyword>
<feature type="domain" description="Cytochrome b5 heme-binding" evidence="19">
    <location>
        <begin position="980"/>
        <end position="1042"/>
    </location>
</feature>
<dbReference type="PANTHER" id="PTHR22914">
    <property type="entry name" value="CHITIN SYNTHASE"/>
    <property type="match status" value="1"/>
</dbReference>
<dbReference type="Pfam" id="PF03142">
    <property type="entry name" value="Chitin_synth_2"/>
    <property type="match status" value="1"/>
</dbReference>
<dbReference type="SUPFAM" id="SSF55856">
    <property type="entry name" value="Cytochrome b5-like heme/steroid binding domain"/>
    <property type="match status" value="1"/>
</dbReference>
<dbReference type="Gene3D" id="1.10.10.820">
    <property type="match status" value="1"/>
</dbReference>
<feature type="transmembrane region" description="Helical" evidence="18">
    <location>
        <begin position="956"/>
        <end position="976"/>
    </location>
</feature>
<feature type="compositionally biased region" description="Acidic residues" evidence="17">
    <location>
        <begin position="619"/>
        <end position="628"/>
    </location>
</feature>
<dbReference type="InterPro" id="IPR004835">
    <property type="entry name" value="Chitin_synth"/>
</dbReference>
<feature type="compositionally biased region" description="Polar residues" evidence="17">
    <location>
        <begin position="859"/>
        <end position="878"/>
    </location>
</feature>
<comment type="catalytic activity">
    <reaction evidence="15">
        <text>[(1-&gt;4)-N-acetyl-beta-D-glucosaminyl](n) + UDP-N-acetyl-alpha-D-glucosamine = [(1-&gt;4)-N-acetyl-beta-D-glucosaminyl](n+1) + UDP + H(+)</text>
        <dbReference type="Rhea" id="RHEA:16637"/>
        <dbReference type="Rhea" id="RHEA-COMP:9593"/>
        <dbReference type="Rhea" id="RHEA-COMP:9595"/>
        <dbReference type="ChEBI" id="CHEBI:15378"/>
        <dbReference type="ChEBI" id="CHEBI:17029"/>
        <dbReference type="ChEBI" id="CHEBI:57705"/>
        <dbReference type="ChEBI" id="CHEBI:58223"/>
        <dbReference type="EC" id="2.4.1.16"/>
    </reaction>
</comment>
<dbReference type="InterPro" id="IPR001199">
    <property type="entry name" value="Cyt_B5-like_heme/steroid-bd"/>
</dbReference>
<feature type="binding site" evidence="16">
    <location>
        <begin position="128"/>
        <end position="135"/>
    </location>
    <ligand>
        <name>ATP</name>
        <dbReference type="ChEBI" id="CHEBI:30616"/>
    </ligand>
</feature>
<dbReference type="EMBL" id="JAODAN010000002">
    <property type="protein sequence ID" value="KAK1926353.1"/>
    <property type="molecule type" value="Genomic_DNA"/>
</dbReference>
<dbReference type="GO" id="GO:0006031">
    <property type="term" value="P:chitin biosynthetic process"/>
    <property type="evidence" value="ECO:0007669"/>
    <property type="project" value="TreeGrafter"/>
</dbReference>
<sequence length="2173" mass="242938">MAAGPSHPRGASRFESISDICALPSIAEDTILATLRERYLASNPYTAISSAALVSVNPHKYLPLNGDASLQDYVAEYYRSAVDDEVPREDRGAGLAKERLSPHIFRTALGAYYNMKRTRQDQIMLLSGAVGSGKSEMRRLAIKAISEVSVASPGKKGYKLGGQVANAEFILESFGNAQTTFNDNASRFGNYTELQFNDRGRLDGVKTIEYYFERSRVSQAPITGERNFHVFYYLVSGVAGEEKNHLRLGNVNDYRYLQCKIRRQGVDDRQQFEKLKQAFKVVGMSTRLVAQVCQLLATIIHIGNLHFVPGGPDHEGAAVHNHEVLETVAEFLGVSIEALAELFAFKTVLVRKEVCTTLLDPEQAEHVRDELARTLYSLLFSWLNEHINQKLCKDSFGSFIALLDLPGPQNNAGPTTGTNSIDQFCFNFANEKVHQWILHRVHETPFEEARKEKLNMSKVPYFDNSECLKMLSDPRAGVIRILDDHANKKRSEHNLLESLGKRYSGHSSFSLGGHSGFTINHYSGPITYSAENFLERNANETSADILRLLRGVTTGAQNVHEAQGSNNPFIKSLFSNKSIATQSHPRNDETIVAAQQPVRPMRAPSTRRKKGRKLPSVTEEGDEEDDEVGGGNDGGFAGKELQCVAGQHASALDTLLSTFDQAQPWFVFCLRPNDSQIAAQVETRSVKSQIRALGLTEMAQRLQTVYEVRMTHQEACERYAEELSARGISEGPSYIDRLQDLKRVLKLSDSQMGLGANRIFLSHDVFHRFEDRLRMEEGEAPPQRRDEQEYIEKEDYKDPFSPYGPENSPPSSPLLHQTGNAFDREGSSVALPLVEHAQPLRQDSPNTFDDHRAFAPSQVSASQFGDTASNMGTETYAPSRNMFRDLDGKGEKDPLDVDPNDGEVQEEYKESLARRRWVWLCRLLTFWIPSFMLSRVGRMKRQDIRQAWREKLTINLIIWFICGCTIFVIAILGALICPTQHVYSTSELASHNYKDDPNNAYVAIRGEVFDLSSFLPTHLTAVSVVPGKSVMQYGGLDASNLFPVQVSALCGGTTGAISPYVTLDSTNTSDPFIKYHDFRAYTNDSRPDWYQEMMIMMRYRFRKGFMGHTKKSLKSMASAGRAVAIYDGLVYELTTYIQQNGGGLKGPEGYNFSATDQSDRQFMANEVVQIFTYNSGKDVTTLINNLASTLGQNVVDLQTQCLRNLFIIGKVDTRDSAQCQFSTYILLSLSIVMVAIIGFKFLAALHFGSSRAPENHDKFVICQVPCYTEGEDSLRRTIDSLVRLKYDDKRKLLLVICDGNIKGFGNDKPTPAIVLDILGVDPNADPEPLSFQSLGEGAKQHNMGKVYAGLYECAGHVVPYLVVVKVGKPNERPKPGNRGKRDSQMIIMHFLNKIHFNAPMNPLELEMYHQIKNVIGVNPSFYEYLFMVDADTTVEELSLNRLVSAMMHDKKIIGVCGETSIANAKQSIVTMAQVYEYFISHHLAKAFESLFGSITCLPGCFSMYRLRTPDTHKPLFISNQIIHDYSENRVDTLHLKNLLHLGEDRYLTTLVLKHFPTYKTKFVRDAHAKTVAPDSAKVLLSQRRRWINSTIHNLAELVFLDQLCGFCCFSMRFVVFIDLLSTIVAPVTVAYIGYLIYLVVDQGKTIPTLSIVMLAAIYGLQALIFIFRMRWDMIAWMIFYILAIPVFSFFLPLYSFWKMDDFSWGSTRLVVGEKGRKIVIHDEGKFDPKSIPLKSWNDYENELWDHESNGSLGSYMPQKNEYGSRAPSSYGLDKYDQPQSRGISPSASYADLRPRSNLDLPQLPYNHGPFAGGSPMSGMMPLAPQSDTRSYHGGDARSFYGDSRSFYGGDNRSGSFYGQPMMDHRGSSYSLVGLQPPAMDRTSSYGFNMDAGQRQSSYSQAAPQSRPQSNFLPEVSVESAPLGLGAQGIPEAQLEGSIRRICAGADLDTLTKKGVRKQLEEEYGVVLTGRKDAINRIIERVLAVTMPPSVLSTPRQKKETKNPSLAPFSGSDTSRILKQEYYGRDDSPSPPPTKPPRQRYRVTPPGARDVKPSYSDSESDFGHTPTKKKRKDSSDSVHNPRRGGNPLGRPRGRAAAWSAEEDWVMFQLLHPKVIPNWAEIAGRVGRDVKVSRGTRCVWLSGACGVGWGGACIIRERVFTGGADGSLARTGTRW</sequence>